<feature type="domain" description="TtsA-like Glycoside hydrolase family 108" evidence="2">
    <location>
        <begin position="162"/>
        <end position="252"/>
    </location>
</feature>
<proteinExistence type="predicted"/>
<protein>
    <recommendedName>
        <fullName evidence="2">TtsA-like Glycoside hydrolase family 108 domain-containing protein</fullName>
    </recommendedName>
</protein>
<organism evidence="3 4">
    <name type="scientific">Candidatus Filomicrobium marinum</name>
    <dbReference type="NCBI Taxonomy" id="1608628"/>
    <lineage>
        <taxon>Bacteria</taxon>
        <taxon>Pseudomonadati</taxon>
        <taxon>Pseudomonadota</taxon>
        <taxon>Alphaproteobacteria</taxon>
        <taxon>Hyphomicrobiales</taxon>
        <taxon>Hyphomicrobiaceae</taxon>
        <taxon>Filomicrobium</taxon>
    </lineage>
</organism>
<dbReference type="InterPro" id="IPR023346">
    <property type="entry name" value="Lysozyme-like_dom_sf"/>
</dbReference>
<reference evidence="4" key="1">
    <citation type="submission" date="2015-02" db="EMBL/GenBank/DDBJ databases">
        <authorList>
            <person name="Chooi Y.-H."/>
        </authorList>
    </citation>
    <scope>NUCLEOTIDE SEQUENCE [LARGE SCALE GENOMIC DNA]</scope>
    <source>
        <strain evidence="4">strain Y</strain>
    </source>
</reference>
<dbReference type="AlphaFoldDB" id="A0A0D6JJ77"/>
<dbReference type="Pfam" id="PF05838">
    <property type="entry name" value="Glyco_hydro_108"/>
    <property type="match status" value="1"/>
</dbReference>
<evidence type="ECO:0000313" key="3">
    <source>
        <dbReference type="EMBL" id="CPR22013.1"/>
    </source>
</evidence>
<evidence type="ECO:0000256" key="1">
    <source>
        <dbReference type="SAM" id="Phobius"/>
    </source>
</evidence>
<dbReference type="EMBL" id="LN829119">
    <property type="protein sequence ID" value="CPR22013.1"/>
    <property type="molecule type" value="Genomic_DNA"/>
</dbReference>
<dbReference type="Proteomes" id="UP000033187">
    <property type="component" value="Chromosome 1"/>
</dbReference>
<feature type="transmembrane region" description="Helical" evidence="1">
    <location>
        <begin position="371"/>
        <end position="394"/>
    </location>
</feature>
<sequence>MAASEQPGWLTQAWEEFGQREVSGARHNDRILEFFRELGHESVRRDEVAWCAVFLGASLERSGVASTRSLMARSYVEWGVPLAAERFGAVVVLSRGRDTALGHVGFLVGWTETRLWLLGGNQANEVNVTAFNRARLVALRWPKRETGVSSPRSDDFFELSLAHVLEMEGGYTDDPHDPGGPTNKGITLATFAAWRGLKVTSERRDDLITGLRRISESEVTEIYRQRYWRPAGCSSLAPALAFMHFDAAVNHGVGTAIRILQEASGAAVDGEIGAETRGRIAAMPIIDLIRTYAEIRRRRYRSLPHFWRFGRGWLSRVEKTLEGAKTLPPLGQVSASKPNLSIEQRNGDASMSSQQPSSDVTPKWWGESMTVWGALIAAAASVLPAIAPIVGLDITADLVRQVGEEVLQVGQALTALVGTLMAIYGRTQAKRPLMRKAMSLKL</sequence>
<dbReference type="OrthoDB" id="9815229at2"/>
<evidence type="ECO:0000259" key="2">
    <source>
        <dbReference type="Pfam" id="PF05838"/>
    </source>
</evidence>
<dbReference type="KEGG" id="fil:BN1229_v1_2469"/>
<dbReference type="NCBIfam" id="TIGR02594">
    <property type="entry name" value="TIGR02594 family protein"/>
    <property type="match status" value="1"/>
</dbReference>
<keyword evidence="4" id="KW-1185">Reference proteome</keyword>
<dbReference type="KEGG" id="fiy:BN1229_v1_3446"/>
<keyword evidence="1" id="KW-0472">Membrane</keyword>
<dbReference type="InterPro" id="IPR008565">
    <property type="entry name" value="TtsA-like_GH18_dom"/>
</dbReference>
<dbReference type="InterPro" id="IPR013423">
    <property type="entry name" value="CHP02594"/>
</dbReference>
<keyword evidence="1" id="KW-1133">Transmembrane helix</keyword>
<name>A0A0D6JJ77_9HYPH</name>
<gene>
    <name evidence="3" type="ORF">YBN1229_v1_3446</name>
</gene>
<dbReference type="RefSeq" id="WP_046478371.1">
    <property type="nucleotide sequence ID" value="NZ_LN829118.1"/>
</dbReference>
<keyword evidence="1" id="KW-0812">Transmembrane</keyword>
<evidence type="ECO:0000313" key="4">
    <source>
        <dbReference type="Proteomes" id="UP000033187"/>
    </source>
</evidence>
<dbReference type="SUPFAM" id="SSF53955">
    <property type="entry name" value="Lysozyme-like"/>
    <property type="match status" value="1"/>
</dbReference>
<dbReference type="Gene3D" id="1.20.141.10">
    <property type="entry name" value="Chitosanase, subunit A, domain 1"/>
    <property type="match status" value="1"/>
</dbReference>
<accession>A0A0D6JJ77</accession>
<dbReference type="CDD" id="cd13926">
    <property type="entry name" value="N-acetylmuramidase_GH108"/>
    <property type="match status" value="1"/>
</dbReference>